<dbReference type="InterPro" id="IPR017144">
    <property type="entry name" value="Xaa-Arg_dipeptidase"/>
</dbReference>
<dbReference type="GO" id="GO:0016805">
    <property type="term" value="F:dipeptidase activity"/>
    <property type="evidence" value="ECO:0007669"/>
    <property type="project" value="InterPro"/>
</dbReference>
<dbReference type="PANTHER" id="PTHR30575">
    <property type="entry name" value="PEPTIDASE M20"/>
    <property type="match status" value="1"/>
</dbReference>
<dbReference type="InterPro" id="IPR036264">
    <property type="entry name" value="Bact_exopeptidase_dim_dom"/>
</dbReference>
<reference evidence="2" key="1">
    <citation type="submission" date="2018-05" db="EMBL/GenBank/DDBJ databases">
        <authorList>
            <person name="Lanie J.A."/>
            <person name="Ng W.-L."/>
            <person name="Kazmierczak K.M."/>
            <person name="Andrzejewski T.M."/>
            <person name="Davidsen T.M."/>
            <person name="Wayne K.J."/>
            <person name="Tettelin H."/>
            <person name="Glass J.I."/>
            <person name="Rusch D."/>
            <person name="Podicherti R."/>
            <person name="Tsui H.-C.T."/>
            <person name="Winkler M.E."/>
        </authorList>
    </citation>
    <scope>NUCLEOTIDE SEQUENCE</scope>
</reference>
<dbReference type="Pfam" id="PF07687">
    <property type="entry name" value="M20_dimer"/>
    <property type="match status" value="1"/>
</dbReference>
<protein>
    <recommendedName>
        <fullName evidence="1">Peptidase M20 dimerisation domain-containing protein</fullName>
    </recommendedName>
</protein>
<name>A0A381NVE4_9ZZZZ</name>
<dbReference type="SUPFAM" id="SSF53187">
    <property type="entry name" value="Zn-dependent exopeptidases"/>
    <property type="match status" value="1"/>
</dbReference>
<dbReference type="Gene3D" id="3.40.630.10">
    <property type="entry name" value="Zn peptidases"/>
    <property type="match status" value="1"/>
</dbReference>
<dbReference type="PANTHER" id="PTHR30575:SF3">
    <property type="entry name" value="PEPTIDASE M20 DIMERISATION DOMAIN-CONTAINING PROTEIN"/>
    <property type="match status" value="1"/>
</dbReference>
<dbReference type="GO" id="GO:0046657">
    <property type="term" value="P:folic acid catabolic process"/>
    <property type="evidence" value="ECO:0007669"/>
    <property type="project" value="TreeGrafter"/>
</dbReference>
<dbReference type="NCBIfam" id="TIGR01891">
    <property type="entry name" value="amidohydrolases"/>
    <property type="match status" value="1"/>
</dbReference>
<dbReference type="AlphaFoldDB" id="A0A381NVE4"/>
<dbReference type="Gene3D" id="3.30.70.360">
    <property type="match status" value="1"/>
</dbReference>
<proteinExistence type="predicted"/>
<dbReference type="GO" id="GO:0071713">
    <property type="term" value="F:para-aminobenzoyl-glutamate hydrolase activity"/>
    <property type="evidence" value="ECO:0007669"/>
    <property type="project" value="TreeGrafter"/>
</dbReference>
<feature type="domain" description="Peptidase M20 dimerisation" evidence="1">
    <location>
        <begin position="200"/>
        <end position="286"/>
    </location>
</feature>
<dbReference type="InterPro" id="IPR017439">
    <property type="entry name" value="Amidohydrolase"/>
</dbReference>
<evidence type="ECO:0000313" key="2">
    <source>
        <dbReference type="EMBL" id="SUZ58572.1"/>
    </source>
</evidence>
<dbReference type="GO" id="GO:0005737">
    <property type="term" value="C:cytoplasm"/>
    <property type="evidence" value="ECO:0007669"/>
    <property type="project" value="TreeGrafter"/>
</dbReference>
<dbReference type="EMBL" id="UINC01000628">
    <property type="protein sequence ID" value="SUZ58572.1"/>
    <property type="molecule type" value="Genomic_DNA"/>
</dbReference>
<dbReference type="InterPro" id="IPR011650">
    <property type="entry name" value="Peptidase_M20_dimer"/>
</dbReference>
<dbReference type="InterPro" id="IPR052030">
    <property type="entry name" value="Peptidase_M20/M20A_hydrolases"/>
</dbReference>
<gene>
    <name evidence="2" type="ORF">METZ01_LOCUS11426</name>
</gene>
<organism evidence="2">
    <name type="scientific">marine metagenome</name>
    <dbReference type="NCBI Taxonomy" id="408172"/>
    <lineage>
        <taxon>unclassified sequences</taxon>
        <taxon>metagenomes</taxon>
        <taxon>ecological metagenomes</taxon>
    </lineage>
</organism>
<dbReference type="PIRSF" id="PIRSF037226">
    <property type="entry name" value="Amidohydrolase_ACY1L2_prd"/>
    <property type="match status" value="1"/>
</dbReference>
<dbReference type="SUPFAM" id="SSF55031">
    <property type="entry name" value="Bacterial exopeptidase dimerisation domain"/>
    <property type="match status" value="1"/>
</dbReference>
<accession>A0A381NVE4</accession>
<dbReference type="InterPro" id="IPR002933">
    <property type="entry name" value="Peptidase_M20"/>
</dbReference>
<dbReference type="Pfam" id="PF01546">
    <property type="entry name" value="Peptidase_M20"/>
    <property type="match status" value="1"/>
</dbReference>
<evidence type="ECO:0000259" key="1">
    <source>
        <dbReference type="Pfam" id="PF07687"/>
    </source>
</evidence>
<sequence>MIENDVTKTFFASAIDGRVDEIKRISLDILNHPESGYREYRTSKLVADWFRTNGFHVQANIAKTGLVATLDTGKTGPHVAILGELDALVVPRHLYANLETGAAHACGHHAQIGSMLTAAVGILDESVNKTLTGKISFMATPAEEYIELEYRQTLVDNGEIEFFGGKQEFIKRGFFDDVNIAMLTHTGGETPGTLGIGGSNNGMVGKTIRFRGKAAHAGGSPHLGINSLNAAHIALAAIHAQRETFRDSDTVRVHPIITKGGSAVNSVPSDVRLETYVRASNVPAILQTSQKVDRAFRAGALATGATVQITTNPGYLPAKYDDLLTELYRHNAASLIGDDNIIRLNHGTGCTDMGDVSQIVAAIQPSANATSGDGHGIDYVVDNYDLAITKAGKAMGMTVIDLLSKNGEKGKNIFGSFHAPMTIDEYLRRMRSFRSNSTYED</sequence>